<keyword evidence="7" id="KW-0732">Signal</keyword>
<keyword evidence="2" id="KW-0929">Antimicrobial</keyword>
<dbReference type="InterPro" id="IPR002196">
    <property type="entry name" value="Glyco_hydro_24"/>
</dbReference>
<keyword evidence="6" id="KW-0326">Glycosidase</keyword>
<evidence type="ECO:0000256" key="3">
    <source>
        <dbReference type="ARBA" id="ARBA00022638"/>
    </source>
</evidence>
<evidence type="ECO:0000256" key="7">
    <source>
        <dbReference type="SAM" id="SignalP"/>
    </source>
</evidence>
<feature type="signal peptide" evidence="7">
    <location>
        <begin position="1"/>
        <end position="15"/>
    </location>
</feature>
<evidence type="ECO:0000256" key="1">
    <source>
        <dbReference type="ARBA" id="ARBA00000632"/>
    </source>
</evidence>
<proteinExistence type="inferred from homology"/>
<keyword evidence="3" id="KW-0081">Bacteriolytic enzyme</keyword>
<dbReference type="PANTHER" id="PTHR38107:SF3">
    <property type="entry name" value="LYSOZYME RRRD-RELATED"/>
    <property type="match status" value="1"/>
</dbReference>
<dbReference type="Proteomes" id="UP001556367">
    <property type="component" value="Unassembled WGS sequence"/>
</dbReference>
<dbReference type="InterPro" id="IPR023347">
    <property type="entry name" value="Lysozyme_dom_sf"/>
</dbReference>
<dbReference type="HAMAP" id="MF_04110">
    <property type="entry name" value="ENDOLYSIN_T4"/>
    <property type="match status" value="1"/>
</dbReference>
<evidence type="ECO:0000256" key="6">
    <source>
        <dbReference type="ARBA" id="ARBA00023295"/>
    </source>
</evidence>
<evidence type="ECO:0008006" key="10">
    <source>
        <dbReference type="Google" id="ProtNLM"/>
    </source>
</evidence>
<keyword evidence="5" id="KW-1035">Host cytoplasm</keyword>
<evidence type="ECO:0000256" key="4">
    <source>
        <dbReference type="ARBA" id="ARBA00022801"/>
    </source>
</evidence>
<gene>
    <name evidence="8" type="ORF">HGRIS_002795</name>
</gene>
<dbReference type="InterPro" id="IPR034690">
    <property type="entry name" value="Endolysin_T4_type"/>
</dbReference>
<sequence>MKLIALILAAGVARAAVNGACSVNGTPGVCLPTASCSSGGGKSTAGFCPNDPADVRCCTKTACGSGGNCRFTSACSTGNIASGLCPGPTDFKCCLPAASGGGGCPPTINAATQSLIKEFEGFVAKPAPDPIGLPTVGYGHLCQTKSCSEVGFAFPLTQAQATTIMLRDSTTFTKCLRSAIKVKLNANQFGALTSWAYNVGCGNAGGSSLISRLNAGEAPNTVASQELPKWNKAGGAVLAGLTRRRAAEVTLFKTATSTGAIPC</sequence>
<dbReference type="Gene3D" id="1.10.530.40">
    <property type="match status" value="1"/>
</dbReference>
<evidence type="ECO:0000256" key="2">
    <source>
        <dbReference type="ARBA" id="ARBA00022529"/>
    </source>
</evidence>
<dbReference type="PANTHER" id="PTHR38107">
    <property type="match status" value="1"/>
</dbReference>
<keyword evidence="4" id="KW-0378">Hydrolase</keyword>
<evidence type="ECO:0000313" key="9">
    <source>
        <dbReference type="Proteomes" id="UP001556367"/>
    </source>
</evidence>
<evidence type="ECO:0000313" key="8">
    <source>
        <dbReference type="EMBL" id="KAL0956663.1"/>
    </source>
</evidence>
<comment type="catalytic activity">
    <reaction evidence="1">
        <text>Hydrolysis of (1-&gt;4)-beta-linkages between N-acetylmuramic acid and N-acetyl-D-glucosamine residues in a peptidoglycan and between N-acetyl-D-glucosamine residues in chitodextrins.</text>
        <dbReference type="EC" id="3.2.1.17"/>
    </reaction>
</comment>
<name>A0ABR3JMY9_9AGAR</name>
<dbReference type="InterPro" id="IPR033907">
    <property type="entry name" value="Endolysin_autolysin"/>
</dbReference>
<dbReference type="SUPFAM" id="SSF53955">
    <property type="entry name" value="Lysozyme-like"/>
    <property type="match status" value="1"/>
</dbReference>
<evidence type="ECO:0000256" key="5">
    <source>
        <dbReference type="ARBA" id="ARBA00023200"/>
    </source>
</evidence>
<keyword evidence="9" id="KW-1185">Reference proteome</keyword>
<feature type="chain" id="PRO_5045634591" description="Lysozyme" evidence="7">
    <location>
        <begin position="16"/>
        <end position="263"/>
    </location>
</feature>
<dbReference type="InterPro" id="IPR023346">
    <property type="entry name" value="Lysozyme-like_dom_sf"/>
</dbReference>
<accession>A0ABR3JMY9</accession>
<dbReference type="InterPro" id="IPR051018">
    <property type="entry name" value="Bacteriophage_GH24"/>
</dbReference>
<dbReference type="CDD" id="cd00737">
    <property type="entry name" value="lyz_endolysin_autolysin"/>
    <property type="match status" value="1"/>
</dbReference>
<reference evidence="9" key="1">
    <citation type="submission" date="2024-06" db="EMBL/GenBank/DDBJ databases">
        <title>Multi-omics analyses provide insights into the biosynthesis of the anticancer antibiotic pleurotin in Hohenbuehelia grisea.</title>
        <authorList>
            <person name="Weaver J.A."/>
            <person name="Alberti F."/>
        </authorList>
    </citation>
    <scope>NUCLEOTIDE SEQUENCE [LARGE SCALE GENOMIC DNA]</scope>
    <source>
        <strain evidence="9">T-177</strain>
    </source>
</reference>
<dbReference type="Pfam" id="PF00959">
    <property type="entry name" value="Phage_lysozyme"/>
    <property type="match status" value="1"/>
</dbReference>
<organism evidence="8 9">
    <name type="scientific">Hohenbuehelia grisea</name>
    <dbReference type="NCBI Taxonomy" id="104357"/>
    <lineage>
        <taxon>Eukaryota</taxon>
        <taxon>Fungi</taxon>
        <taxon>Dikarya</taxon>
        <taxon>Basidiomycota</taxon>
        <taxon>Agaricomycotina</taxon>
        <taxon>Agaricomycetes</taxon>
        <taxon>Agaricomycetidae</taxon>
        <taxon>Agaricales</taxon>
        <taxon>Pleurotineae</taxon>
        <taxon>Pleurotaceae</taxon>
        <taxon>Hohenbuehelia</taxon>
    </lineage>
</organism>
<dbReference type="EMBL" id="JASNQZ010000006">
    <property type="protein sequence ID" value="KAL0956663.1"/>
    <property type="molecule type" value="Genomic_DNA"/>
</dbReference>
<protein>
    <recommendedName>
        <fullName evidence="10">Lysozyme</fullName>
    </recommendedName>
</protein>
<comment type="caution">
    <text evidence="8">The sequence shown here is derived from an EMBL/GenBank/DDBJ whole genome shotgun (WGS) entry which is preliminary data.</text>
</comment>